<dbReference type="EMBL" id="CP119312">
    <property type="protein sequence ID" value="WEK05494.1"/>
    <property type="molecule type" value="Genomic_DNA"/>
</dbReference>
<evidence type="ECO:0000313" key="2">
    <source>
        <dbReference type="EMBL" id="WEK05494.1"/>
    </source>
</evidence>
<dbReference type="InterPro" id="IPR041436">
    <property type="entry name" value="RNAse_A_bac"/>
</dbReference>
<protein>
    <recommendedName>
        <fullName evidence="1">Bacterial CdiA-CT RNAse A domain-containing protein</fullName>
    </recommendedName>
</protein>
<dbReference type="Proteomes" id="UP001217476">
    <property type="component" value="Chromosome"/>
</dbReference>
<reference evidence="2" key="1">
    <citation type="submission" date="2023-03" db="EMBL/GenBank/DDBJ databases">
        <title>Andean soil-derived lignocellulolytic bacterial consortium as a source of novel taxa and putative plastic-active enzymes.</title>
        <authorList>
            <person name="Diaz-Garcia L."/>
            <person name="Chuvochina M."/>
            <person name="Feuerriegel G."/>
            <person name="Bunk B."/>
            <person name="Sproer C."/>
            <person name="Streit W.R."/>
            <person name="Rodriguez L.M."/>
            <person name="Overmann J."/>
            <person name="Jimenez D.J."/>
        </authorList>
    </citation>
    <scope>NUCLEOTIDE SEQUENCE</scope>
    <source>
        <strain evidence="2">MAG 4196</strain>
    </source>
</reference>
<dbReference type="Pfam" id="PF18431">
    <property type="entry name" value="RNAse_A_bac"/>
    <property type="match status" value="1"/>
</dbReference>
<organism evidence="2 3">
    <name type="scientific">Candidatus Devosia phytovorans</name>
    <dbReference type="NCBI Taxonomy" id="3121372"/>
    <lineage>
        <taxon>Bacteria</taxon>
        <taxon>Pseudomonadati</taxon>
        <taxon>Pseudomonadota</taxon>
        <taxon>Alphaproteobacteria</taxon>
        <taxon>Hyphomicrobiales</taxon>
        <taxon>Devosiaceae</taxon>
        <taxon>Devosia</taxon>
    </lineage>
</organism>
<evidence type="ECO:0000313" key="3">
    <source>
        <dbReference type="Proteomes" id="UP001217476"/>
    </source>
</evidence>
<feature type="domain" description="Bacterial CdiA-CT RNAse A" evidence="1">
    <location>
        <begin position="12"/>
        <end position="104"/>
    </location>
</feature>
<dbReference type="AlphaFoldDB" id="A0AAJ5VXY6"/>
<accession>A0AAJ5VXY6</accession>
<proteinExistence type="predicted"/>
<evidence type="ECO:0000259" key="1">
    <source>
        <dbReference type="Pfam" id="PF18431"/>
    </source>
</evidence>
<sequence length="124" mass="14150">MIAWNMNPAHEHHPAEGSFHSLGEANILVAAVLRSRPDLVQAAINGQRRPQSILYRFGYNTGYEAYQPNQQILPVIRTTYWVEVWITHDPNPNSRGYRVITAYPMNDTPNETTKASVFATLEQR</sequence>
<gene>
    <name evidence="2" type="ORF">P0Y65_04350</name>
</gene>
<name>A0AAJ5VXY6_9HYPH</name>